<sequence length="150" mass="17046">MYPILAIDYGEKNFGLAISDSKGIVASPLEVISITKNRGIQIIIEEIVEIAKENRAKTILVGKPQSFTDKQKKTEEKIEKFINLLRKATEIEILTWDESFSTTNAQNMLTSLGQNSKSSRRKIDKIAATVFLQEFLNSKNKKNESRKKRI</sequence>
<dbReference type="HAMAP" id="MF_00651">
    <property type="entry name" value="Nuclease_YqgF"/>
    <property type="match status" value="1"/>
</dbReference>
<reference evidence="8" key="1">
    <citation type="journal article" date="2015" name="MBio">
        <title>Genome-Resolved Metagenomic Analysis Reveals Roles for Candidate Phyla and Other Microbial Community Members in Biogeochemical Transformations in Oil Reservoirs.</title>
        <authorList>
            <person name="Hu P."/>
            <person name="Tom L."/>
            <person name="Singh A."/>
            <person name="Thomas B.C."/>
            <person name="Baker B.J."/>
            <person name="Piceno Y.M."/>
            <person name="Andersen G.L."/>
            <person name="Banfield J.F."/>
        </authorList>
    </citation>
    <scope>NUCLEOTIDE SEQUENCE [LARGE SCALE GENOMIC DNA]</scope>
</reference>
<dbReference type="GO" id="GO:0005829">
    <property type="term" value="C:cytosol"/>
    <property type="evidence" value="ECO:0007669"/>
    <property type="project" value="TreeGrafter"/>
</dbReference>
<feature type="domain" description="YqgF/RNase H-like" evidence="6">
    <location>
        <begin position="2"/>
        <end position="105"/>
    </location>
</feature>
<dbReference type="InterPro" id="IPR012337">
    <property type="entry name" value="RNaseH-like_sf"/>
</dbReference>
<dbReference type="CDD" id="cd16964">
    <property type="entry name" value="YqgF"/>
    <property type="match status" value="1"/>
</dbReference>
<evidence type="ECO:0000256" key="3">
    <source>
        <dbReference type="ARBA" id="ARBA00022722"/>
    </source>
</evidence>
<comment type="function">
    <text evidence="5">Could be a nuclease involved in processing of the 5'-end of pre-16S rRNA.</text>
</comment>
<proteinExistence type="inferred from homology"/>
<keyword evidence="3 5" id="KW-0540">Nuclease</keyword>
<comment type="subcellular location">
    <subcellularLocation>
        <location evidence="5">Cytoplasm</location>
    </subcellularLocation>
</comment>
<comment type="similarity">
    <text evidence="5">Belongs to the YqgF HJR family.</text>
</comment>
<name>A0A101H0R6_9BACT</name>
<organism evidence="7 8">
    <name type="scientific">candidate division WS6 bacterium 36_33</name>
    <dbReference type="NCBI Taxonomy" id="1641388"/>
    <lineage>
        <taxon>Bacteria</taxon>
        <taxon>Candidatus Dojkabacteria</taxon>
    </lineage>
</organism>
<dbReference type="InterPro" id="IPR006641">
    <property type="entry name" value="YqgF/RNaseH-like_dom"/>
</dbReference>
<dbReference type="SUPFAM" id="SSF53098">
    <property type="entry name" value="Ribonuclease H-like"/>
    <property type="match status" value="1"/>
</dbReference>
<dbReference type="InterPro" id="IPR005227">
    <property type="entry name" value="YqgF"/>
</dbReference>
<dbReference type="PANTHER" id="PTHR33317">
    <property type="entry name" value="POLYNUCLEOTIDYL TRANSFERASE, RIBONUCLEASE H-LIKE SUPERFAMILY PROTEIN"/>
    <property type="match status" value="1"/>
</dbReference>
<evidence type="ECO:0000259" key="6">
    <source>
        <dbReference type="SMART" id="SM00732"/>
    </source>
</evidence>
<accession>A0A101H0R6</accession>
<evidence type="ECO:0000256" key="5">
    <source>
        <dbReference type="HAMAP-Rule" id="MF_00651"/>
    </source>
</evidence>
<dbReference type="InterPro" id="IPR037027">
    <property type="entry name" value="YqgF/RNaseH-like_dom_sf"/>
</dbReference>
<dbReference type="NCBIfam" id="TIGR00250">
    <property type="entry name" value="RNAse_H_YqgF"/>
    <property type="match status" value="1"/>
</dbReference>
<evidence type="ECO:0000256" key="2">
    <source>
        <dbReference type="ARBA" id="ARBA00022517"/>
    </source>
</evidence>
<dbReference type="Pfam" id="PF03652">
    <property type="entry name" value="RuvX"/>
    <property type="match status" value="1"/>
</dbReference>
<dbReference type="SMART" id="SM00732">
    <property type="entry name" value="YqgFc"/>
    <property type="match status" value="1"/>
</dbReference>
<dbReference type="EMBL" id="LGGI01000002">
    <property type="protein sequence ID" value="KUK67590.1"/>
    <property type="molecule type" value="Genomic_DNA"/>
</dbReference>
<keyword evidence="1 5" id="KW-0963">Cytoplasm</keyword>
<evidence type="ECO:0000256" key="1">
    <source>
        <dbReference type="ARBA" id="ARBA00022490"/>
    </source>
</evidence>
<dbReference type="GO" id="GO:0016788">
    <property type="term" value="F:hydrolase activity, acting on ester bonds"/>
    <property type="evidence" value="ECO:0007669"/>
    <property type="project" value="UniProtKB-UniRule"/>
</dbReference>
<protein>
    <recommendedName>
        <fullName evidence="5">Putative pre-16S rRNA nuclease</fullName>
        <ecNumber evidence="5">3.1.-.-</ecNumber>
    </recommendedName>
</protein>
<dbReference type="AlphaFoldDB" id="A0A101H0R6"/>
<dbReference type="EC" id="3.1.-.-" evidence="5"/>
<evidence type="ECO:0000256" key="4">
    <source>
        <dbReference type="ARBA" id="ARBA00022801"/>
    </source>
</evidence>
<comment type="caution">
    <text evidence="7">The sequence shown here is derived from an EMBL/GenBank/DDBJ whole genome shotgun (WGS) entry which is preliminary data.</text>
</comment>
<dbReference type="PANTHER" id="PTHR33317:SF4">
    <property type="entry name" value="POLYNUCLEOTIDYL TRANSFERASE, RIBONUCLEASE H-LIKE SUPERFAMILY PROTEIN"/>
    <property type="match status" value="1"/>
</dbReference>
<gene>
    <name evidence="7" type="ORF">XD87_0031</name>
</gene>
<evidence type="ECO:0000313" key="7">
    <source>
        <dbReference type="EMBL" id="KUK67590.1"/>
    </source>
</evidence>
<keyword evidence="2 5" id="KW-0690">Ribosome biogenesis</keyword>
<dbReference type="Proteomes" id="UP000053469">
    <property type="component" value="Unassembled WGS sequence"/>
</dbReference>
<dbReference type="GO" id="GO:0000967">
    <property type="term" value="P:rRNA 5'-end processing"/>
    <property type="evidence" value="ECO:0007669"/>
    <property type="project" value="UniProtKB-UniRule"/>
</dbReference>
<dbReference type="Gene3D" id="3.30.420.140">
    <property type="entry name" value="YqgF/RNase H-like domain"/>
    <property type="match status" value="1"/>
</dbReference>
<keyword evidence="4 5" id="KW-0378">Hydrolase</keyword>
<dbReference type="GO" id="GO:0004518">
    <property type="term" value="F:nuclease activity"/>
    <property type="evidence" value="ECO:0007669"/>
    <property type="project" value="UniProtKB-KW"/>
</dbReference>
<evidence type="ECO:0000313" key="8">
    <source>
        <dbReference type="Proteomes" id="UP000053469"/>
    </source>
</evidence>